<dbReference type="InterPro" id="IPR051913">
    <property type="entry name" value="GH2_Domain-Containing"/>
</dbReference>
<dbReference type="InterPro" id="IPR054593">
    <property type="entry name" value="Beta-mannosidase-like_N2"/>
</dbReference>
<dbReference type="Pfam" id="PF22666">
    <property type="entry name" value="Glyco_hydro_2_N2"/>
    <property type="match status" value="1"/>
</dbReference>
<evidence type="ECO:0000313" key="10">
    <source>
        <dbReference type="Proteomes" id="UP000193144"/>
    </source>
</evidence>
<accession>A0A1Y1ZYP2</accession>
<feature type="signal peptide" evidence="5">
    <location>
        <begin position="1"/>
        <end position="24"/>
    </location>
</feature>
<dbReference type="OrthoDB" id="408532at2759"/>
<dbReference type="InterPro" id="IPR008979">
    <property type="entry name" value="Galactose-bd-like_sf"/>
</dbReference>
<dbReference type="Gene3D" id="3.20.20.80">
    <property type="entry name" value="Glycosidases"/>
    <property type="match status" value="2"/>
</dbReference>
<evidence type="ECO:0000256" key="1">
    <source>
        <dbReference type="ARBA" id="ARBA00007401"/>
    </source>
</evidence>
<dbReference type="AlphaFoldDB" id="A0A1Y1ZYP2"/>
<proteinExistence type="inferred from homology"/>
<dbReference type="EMBL" id="MCFA01000025">
    <property type="protein sequence ID" value="ORY15379.1"/>
    <property type="molecule type" value="Genomic_DNA"/>
</dbReference>
<comment type="similarity">
    <text evidence="1">Belongs to the glycosyl hydrolase 2 family.</text>
</comment>
<dbReference type="GO" id="GO:0005975">
    <property type="term" value="P:carbohydrate metabolic process"/>
    <property type="evidence" value="ECO:0007669"/>
    <property type="project" value="InterPro"/>
</dbReference>
<keyword evidence="10" id="KW-1185">Reference proteome</keyword>
<feature type="domain" description="Glycoside hydrolase family 2 catalytic" evidence="7">
    <location>
        <begin position="327"/>
        <end position="399"/>
    </location>
</feature>
<dbReference type="Gene3D" id="2.60.120.260">
    <property type="entry name" value="Galactose-binding domain-like"/>
    <property type="match status" value="1"/>
</dbReference>
<dbReference type="PANTHER" id="PTHR42732">
    <property type="entry name" value="BETA-GALACTOSIDASE"/>
    <property type="match status" value="1"/>
</dbReference>
<dbReference type="GO" id="GO:0004553">
    <property type="term" value="F:hydrolase activity, hydrolyzing O-glycosyl compounds"/>
    <property type="evidence" value="ECO:0007669"/>
    <property type="project" value="InterPro"/>
</dbReference>
<evidence type="ECO:0000256" key="4">
    <source>
        <dbReference type="SAM" id="MobiDB-lite"/>
    </source>
</evidence>
<organism evidence="9 10">
    <name type="scientific">Clohesyomyces aquaticus</name>
    <dbReference type="NCBI Taxonomy" id="1231657"/>
    <lineage>
        <taxon>Eukaryota</taxon>
        <taxon>Fungi</taxon>
        <taxon>Dikarya</taxon>
        <taxon>Ascomycota</taxon>
        <taxon>Pezizomycotina</taxon>
        <taxon>Dothideomycetes</taxon>
        <taxon>Pleosporomycetidae</taxon>
        <taxon>Pleosporales</taxon>
        <taxon>Lindgomycetaceae</taxon>
        <taxon>Clohesyomyces</taxon>
    </lineage>
</organism>
<sequence length="628" mass="68585">MLLDTLTILLASLLFLASPGPSGATPVKECRDNNTASTGRERLSLNLGWRFSRYTSSPDSLSYNTLKPSWEAVDLPHDWAIKGPFNAPGISGGMGRLPSNGIGWYRRKISFSAEDTTRNLFLDIEGAMLYAAVWLNGNLVGGWPYGYASWRLDLTPYAKSGDNILAIRVENAVENSRWYPGAGIYRDVWLVKANAVHVGQFGTYVTTPSISSSSATVNIVVDVENKGDSSQQAEVETKIYAYDAGSKKATGDAVATIASAKVTVASNTKQSMNGSSTIPNSKLWGPPPSQSPNQYVAITTISIGGSIVDSYETPFGIRTIKYDPTKGLIVNGEKMPVKGACNHHDLGSIGAAFHTRAAERQQQMLQEMGGGNVLRTSHNPPAPGFLDIADRLGMMVMDELFDAWAQEKRTNDYRLIWSDWHEADVRAFLRRDRQIGKELVSIAHKEDPTRQVTTAMNDAGAGGDLAGAVDIPGLNYQGEGWGSSWPSSLGAFQSKFPNKMLWSSESASTVSTRGTYFFPVGKDKTASVYDSGGADGSRHLVSAYELYGPAWASPPDKVFEQRERFPCNAGEFVWTGWDYIGEPTARPTGSNTVRLSQLVYSNNLRAQRGLRPVSINWPDRFINRTEEL</sequence>
<dbReference type="Pfam" id="PF02836">
    <property type="entry name" value="Glyco_hydro_2_C"/>
    <property type="match status" value="1"/>
</dbReference>
<dbReference type="Proteomes" id="UP000193144">
    <property type="component" value="Unassembled WGS sequence"/>
</dbReference>
<dbReference type="InterPro" id="IPR017853">
    <property type="entry name" value="GH"/>
</dbReference>
<dbReference type="SUPFAM" id="SSF51445">
    <property type="entry name" value="(Trans)glycosidases"/>
    <property type="match status" value="1"/>
</dbReference>
<evidence type="ECO:0000256" key="2">
    <source>
        <dbReference type="ARBA" id="ARBA00022801"/>
    </source>
</evidence>
<reference evidence="9 10" key="1">
    <citation type="submission" date="2016-07" db="EMBL/GenBank/DDBJ databases">
        <title>Pervasive Adenine N6-methylation of Active Genes in Fungi.</title>
        <authorList>
            <consortium name="DOE Joint Genome Institute"/>
            <person name="Mondo S.J."/>
            <person name="Dannebaum R.O."/>
            <person name="Kuo R.C."/>
            <person name="Labutti K."/>
            <person name="Haridas S."/>
            <person name="Kuo A."/>
            <person name="Salamov A."/>
            <person name="Ahrendt S.R."/>
            <person name="Lipzen A."/>
            <person name="Sullivan W."/>
            <person name="Andreopoulos W.B."/>
            <person name="Clum A."/>
            <person name="Lindquist E."/>
            <person name="Daum C."/>
            <person name="Ramamoorthy G.K."/>
            <person name="Gryganskyi A."/>
            <person name="Culley D."/>
            <person name="Magnuson J.K."/>
            <person name="James T.Y."/>
            <person name="O'Malley M.A."/>
            <person name="Stajich J.E."/>
            <person name="Spatafora J.W."/>
            <person name="Visel A."/>
            <person name="Grigoriev I.V."/>
        </authorList>
    </citation>
    <scope>NUCLEOTIDE SEQUENCE [LARGE SCALE GENOMIC DNA]</scope>
    <source>
        <strain evidence="9 10">CBS 115471</strain>
    </source>
</reference>
<dbReference type="PANTHER" id="PTHR42732:SF1">
    <property type="entry name" value="BETA-MANNOSIDASE"/>
    <property type="match status" value="1"/>
</dbReference>
<dbReference type="InterPro" id="IPR036156">
    <property type="entry name" value="Beta-gal/glucu_dom_sf"/>
</dbReference>
<evidence type="ECO:0000259" key="6">
    <source>
        <dbReference type="Pfam" id="PF00703"/>
    </source>
</evidence>
<comment type="caution">
    <text evidence="9">The sequence shown here is derived from an EMBL/GenBank/DDBJ whole genome shotgun (WGS) entry which is preliminary data.</text>
</comment>
<name>A0A1Y1ZYP2_9PLEO</name>
<feature type="region of interest" description="Disordered" evidence="4">
    <location>
        <begin position="270"/>
        <end position="289"/>
    </location>
</feature>
<evidence type="ECO:0000259" key="7">
    <source>
        <dbReference type="Pfam" id="PF02836"/>
    </source>
</evidence>
<feature type="domain" description="Beta-mannosidase-like galactose-binding" evidence="8">
    <location>
        <begin position="104"/>
        <end position="176"/>
    </location>
</feature>
<dbReference type="InterPro" id="IPR006102">
    <property type="entry name" value="Ig-like_GH2"/>
</dbReference>
<gene>
    <name evidence="9" type="ORF">BCR34DRAFT_612102</name>
</gene>
<keyword evidence="5" id="KW-0732">Signal</keyword>
<evidence type="ECO:0000256" key="5">
    <source>
        <dbReference type="SAM" id="SignalP"/>
    </source>
</evidence>
<dbReference type="SUPFAM" id="SSF49303">
    <property type="entry name" value="beta-Galactosidase/glucuronidase domain"/>
    <property type="match status" value="1"/>
</dbReference>
<evidence type="ECO:0000256" key="3">
    <source>
        <dbReference type="ARBA" id="ARBA00023295"/>
    </source>
</evidence>
<dbReference type="InterPro" id="IPR006103">
    <property type="entry name" value="Glyco_hydro_2_cat"/>
</dbReference>
<dbReference type="Gene3D" id="2.60.40.10">
    <property type="entry name" value="Immunoglobulins"/>
    <property type="match status" value="1"/>
</dbReference>
<evidence type="ECO:0000313" key="9">
    <source>
        <dbReference type="EMBL" id="ORY15379.1"/>
    </source>
</evidence>
<dbReference type="Pfam" id="PF00703">
    <property type="entry name" value="Glyco_hydro_2"/>
    <property type="match status" value="1"/>
</dbReference>
<dbReference type="SUPFAM" id="SSF49785">
    <property type="entry name" value="Galactose-binding domain-like"/>
    <property type="match status" value="1"/>
</dbReference>
<dbReference type="InterPro" id="IPR013783">
    <property type="entry name" value="Ig-like_fold"/>
</dbReference>
<feature type="chain" id="PRO_5012011029" evidence="5">
    <location>
        <begin position="25"/>
        <end position="628"/>
    </location>
</feature>
<feature type="domain" description="Glycoside hydrolase family 2 immunoglobulin-like beta-sandwich" evidence="6">
    <location>
        <begin position="204"/>
        <end position="318"/>
    </location>
</feature>
<evidence type="ECO:0000259" key="8">
    <source>
        <dbReference type="Pfam" id="PF22666"/>
    </source>
</evidence>
<protein>
    <submittedName>
        <fullName evidence="9">Glycoside hydrolase superfamily</fullName>
    </submittedName>
</protein>
<keyword evidence="2 9" id="KW-0378">Hydrolase</keyword>
<keyword evidence="3" id="KW-0326">Glycosidase</keyword>
<feature type="compositionally biased region" description="Polar residues" evidence="4">
    <location>
        <begin position="270"/>
        <end position="280"/>
    </location>
</feature>